<name>A0A4P2QDB8_SORCE</name>
<dbReference type="OrthoDB" id="5519899at2"/>
<dbReference type="EMBL" id="CP012670">
    <property type="protein sequence ID" value="AUX27143.1"/>
    <property type="molecule type" value="Genomic_DNA"/>
</dbReference>
<organism evidence="2 3">
    <name type="scientific">Sorangium cellulosum</name>
    <name type="common">Polyangium cellulosum</name>
    <dbReference type="NCBI Taxonomy" id="56"/>
    <lineage>
        <taxon>Bacteria</taxon>
        <taxon>Pseudomonadati</taxon>
        <taxon>Myxococcota</taxon>
        <taxon>Polyangia</taxon>
        <taxon>Polyangiales</taxon>
        <taxon>Polyangiaceae</taxon>
        <taxon>Sorangium</taxon>
    </lineage>
</organism>
<protein>
    <recommendedName>
        <fullName evidence="4">Secreted protein</fullName>
    </recommendedName>
</protein>
<feature type="signal peptide" evidence="1">
    <location>
        <begin position="1"/>
        <end position="19"/>
    </location>
</feature>
<dbReference type="Proteomes" id="UP000295781">
    <property type="component" value="Chromosome"/>
</dbReference>
<proteinExistence type="predicted"/>
<sequence length="105" mass="11313">MDYPGPVLRSLLAALVALALSPACTVGNVPSNALPMVRSRATSDLECADSEVQVEEQLGGRFQAIGCGRKAYYRAACEGLRCVVHDEGEAIVPWRDRPEPIATER</sequence>
<evidence type="ECO:0000313" key="2">
    <source>
        <dbReference type="EMBL" id="AUX27143.1"/>
    </source>
</evidence>
<dbReference type="AlphaFoldDB" id="A0A4P2QDB8"/>
<evidence type="ECO:0000313" key="3">
    <source>
        <dbReference type="Proteomes" id="UP000295781"/>
    </source>
</evidence>
<evidence type="ECO:0000256" key="1">
    <source>
        <dbReference type="SAM" id="SignalP"/>
    </source>
</evidence>
<gene>
    <name evidence="2" type="ORF">SOCEGT47_077230</name>
</gene>
<evidence type="ECO:0008006" key="4">
    <source>
        <dbReference type="Google" id="ProtNLM"/>
    </source>
</evidence>
<accession>A0A4P2QDB8</accession>
<feature type="chain" id="PRO_5020483511" description="Secreted protein" evidence="1">
    <location>
        <begin position="20"/>
        <end position="105"/>
    </location>
</feature>
<reference evidence="2 3" key="1">
    <citation type="submission" date="2015-09" db="EMBL/GenBank/DDBJ databases">
        <title>Sorangium comparison.</title>
        <authorList>
            <person name="Zaburannyi N."/>
            <person name="Bunk B."/>
            <person name="Overmann J."/>
            <person name="Mueller R."/>
        </authorList>
    </citation>
    <scope>NUCLEOTIDE SEQUENCE [LARGE SCALE GENOMIC DNA]</scope>
    <source>
        <strain evidence="2 3">So ceGT47</strain>
    </source>
</reference>
<keyword evidence="1" id="KW-0732">Signal</keyword>